<feature type="chain" id="PRO_5036463099" description="Pentatricopeptide repeat-containing protein" evidence="4">
    <location>
        <begin position="22"/>
        <end position="305"/>
    </location>
</feature>
<reference evidence="5 6" key="1">
    <citation type="submission" date="2020-02" db="EMBL/GenBank/DDBJ databases">
        <authorList>
            <person name="Ma Q."/>
            <person name="Huang Y."/>
            <person name="Song X."/>
            <person name="Pei D."/>
        </authorList>
    </citation>
    <scope>NUCLEOTIDE SEQUENCE [LARGE SCALE GENOMIC DNA]</scope>
    <source>
        <strain evidence="5">Sxm20200214</strain>
        <tissue evidence="5">Leaf</tissue>
    </source>
</reference>
<protein>
    <recommendedName>
        <fullName evidence="7">Pentatricopeptide repeat-containing protein</fullName>
    </recommendedName>
</protein>
<keyword evidence="6" id="KW-1185">Reference proteome</keyword>
<evidence type="ECO:0000256" key="4">
    <source>
        <dbReference type="SAM" id="SignalP"/>
    </source>
</evidence>
<evidence type="ECO:0008006" key="7">
    <source>
        <dbReference type="Google" id="ProtNLM"/>
    </source>
</evidence>
<dbReference type="Proteomes" id="UP000886595">
    <property type="component" value="Unassembled WGS sequence"/>
</dbReference>
<evidence type="ECO:0000313" key="6">
    <source>
        <dbReference type="Proteomes" id="UP000886595"/>
    </source>
</evidence>
<name>A0A8X7WSS3_BRACI</name>
<dbReference type="InterPro" id="IPR011990">
    <property type="entry name" value="TPR-like_helical_dom_sf"/>
</dbReference>
<evidence type="ECO:0000256" key="2">
    <source>
        <dbReference type="ARBA" id="ARBA00022737"/>
    </source>
</evidence>
<dbReference type="InterPro" id="IPR050667">
    <property type="entry name" value="PPR-containing_protein"/>
</dbReference>
<dbReference type="InterPro" id="IPR002885">
    <property type="entry name" value="PPR_rpt"/>
</dbReference>
<sequence length="305" mass="35305">MFSLWFFRWLCSTFYYNVAGAIREVSFFSLQLCLLGCVKARRLDRFWEFHQEMADYSEVDVVRIQCLIQALCECGEVSEAYELLKKVLKQGLDPGHAVYAQLISGFCKVGNYACMSEILHTMIAWNHLPSVYTYQEVIKKLCRNEKQREAFCVFNTLKERGYAAPDRVIYTTMIHGLCEMGWFGSARKLWFEMMVEKGMRPNEFTYNVMVHAHLKRGEMVRNGYGETTVSCNTMITGLCSYGRADQAFEFFERMSETGVAPDSITYNALKGVDLFKELKALGLKLSDRTYAALHKMRNRKMSDQK</sequence>
<feature type="signal peptide" evidence="4">
    <location>
        <begin position="1"/>
        <end position="21"/>
    </location>
</feature>
<comment type="similarity">
    <text evidence="1">Belongs to the PPR family. P subfamily.</text>
</comment>
<dbReference type="Pfam" id="PF13041">
    <property type="entry name" value="PPR_2"/>
    <property type="match status" value="3"/>
</dbReference>
<keyword evidence="2" id="KW-0677">Repeat</keyword>
<dbReference type="PANTHER" id="PTHR47939">
    <property type="entry name" value="MEMBRANE-ASSOCIATED SALT-INDUCIBLE PROTEIN-LIKE"/>
    <property type="match status" value="1"/>
</dbReference>
<comment type="caution">
    <text evidence="5">The sequence shown here is derived from an EMBL/GenBank/DDBJ whole genome shotgun (WGS) entry which is preliminary data.</text>
</comment>
<dbReference type="Gene3D" id="1.25.40.10">
    <property type="entry name" value="Tetratricopeptide repeat domain"/>
    <property type="match status" value="3"/>
</dbReference>
<accession>A0A8X7WSS3</accession>
<feature type="repeat" description="PPR" evidence="3">
    <location>
        <begin position="130"/>
        <end position="164"/>
    </location>
</feature>
<dbReference type="EMBL" id="JAAMPC010000001">
    <property type="protein sequence ID" value="KAG2333703.1"/>
    <property type="molecule type" value="Genomic_DNA"/>
</dbReference>
<dbReference type="PROSITE" id="PS51375">
    <property type="entry name" value="PPR"/>
    <property type="match status" value="4"/>
</dbReference>
<proteinExistence type="inferred from homology"/>
<dbReference type="NCBIfam" id="TIGR00756">
    <property type="entry name" value="PPR"/>
    <property type="match status" value="4"/>
</dbReference>
<feature type="repeat" description="PPR" evidence="3">
    <location>
        <begin position="227"/>
        <end position="261"/>
    </location>
</feature>
<dbReference type="AlphaFoldDB" id="A0A8X7WSS3"/>
<organism evidence="5 6">
    <name type="scientific">Brassica carinata</name>
    <name type="common">Ethiopian mustard</name>
    <name type="synonym">Abyssinian cabbage</name>
    <dbReference type="NCBI Taxonomy" id="52824"/>
    <lineage>
        <taxon>Eukaryota</taxon>
        <taxon>Viridiplantae</taxon>
        <taxon>Streptophyta</taxon>
        <taxon>Embryophyta</taxon>
        <taxon>Tracheophyta</taxon>
        <taxon>Spermatophyta</taxon>
        <taxon>Magnoliopsida</taxon>
        <taxon>eudicotyledons</taxon>
        <taxon>Gunneridae</taxon>
        <taxon>Pentapetalae</taxon>
        <taxon>rosids</taxon>
        <taxon>malvids</taxon>
        <taxon>Brassicales</taxon>
        <taxon>Brassicaceae</taxon>
        <taxon>Brassiceae</taxon>
        <taxon>Brassica</taxon>
    </lineage>
</organism>
<dbReference type="PANTHER" id="PTHR47939:SF4">
    <property type="entry name" value="PENTACOTRIPEPTIDE-REPEAT REGION OF PRORP DOMAIN-CONTAINING PROTEIN"/>
    <property type="match status" value="1"/>
</dbReference>
<keyword evidence="4" id="KW-0732">Signal</keyword>
<feature type="repeat" description="PPR" evidence="3">
    <location>
        <begin position="60"/>
        <end position="94"/>
    </location>
</feature>
<evidence type="ECO:0000256" key="1">
    <source>
        <dbReference type="ARBA" id="ARBA00007626"/>
    </source>
</evidence>
<gene>
    <name evidence="5" type="ORF">Bca52824_004883</name>
</gene>
<feature type="repeat" description="PPR" evidence="3">
    <location>
        <begin position="166"/>
        <end position="201"/>
    </location>
</feature>
<evidence type="ECO:0000313" key="5">
    <source>
        <dbReference type="EMBL" id="KAG2333703.1"/>
    </source>
</evidence>
<dbReference type="OrthoDB" id="185373at2759"/>
<evidence type="ECO:0000256" key="3">
    <source>
        <dbReference type="PROSITE-ProRule" id="PRU00708"/>
    </source>
</evidence>